<evidence type="ECO:0000313" key="1">
    <source>
        <dbReference type="EMBL" id="CAD8108853.1"/>
    </source>
</evidence>
<organism evidence="1 2">
    <name type="scientific">Paramecium sonneborni</name>
    <dbReference type="NCBI Taxonomy" id="65129"/>
    <lineage>
        <taxon>Eukaryota</taxon>
        <taxon>Sar</taxon>
        <taxon>Alveolata</taxon>
        <taxon>Ciliophora</taxon>
        <taxon>Intramacronucleata</taxon>
        <taxon>Oligohymenophorea</taxon>
        <taxon>Peniculida</taxon>
        <taxon>Parameciidae</taxon>
        <taxon>Paramecium</taxon>
    </lineage>
</organism>
<dbReference type="Proteomes" id="UP000692954">
    <property type="component" value="Unassembled WGS sequence"/>
</dbReference>
<sequence>MNHYKKKLVLQNDLNHLLLPQIYNFRSLSINKESILYTEEKEKKQDQRQAEILKFSFVNSNYNHSDRFHPKPQHMMNIERRKKMLKLQLKRVCDSFKKVSPLSKDYETLQDIHFIKYKKIV</sequence>
<name>A0A8S1Q1Y8_9CILI</name>
<dbReference type="EMBL" id="CAJJDN010000092">
    <property type="protein sequence ID" value="CAD8108853.1"/>
    <property type="molecule type" value="Genomic_DNA"/>
</dbReference>
<comment type="caution">
    <text evidence="1">The sequence shown here is derived from an EMBL/GenBank/DDBJ whole genome shotgun (WGS) entry which is preliminary data.</text>
</comment>
<accession>A0A8S1Q1Y8</accession>
<proteinExistence type="predicted"/>
<protein>
    <submittedName>
        <fullName evidence="1">Uncharacterized protein</fullName>
    </submittedName>
</protein>
<dbReference type="AlphaFoldDB" id="A0A8S1Q1Y8"/>
<gene>
    <name evidence="1" type="ORF">PSON_ATCC_30995.1.T0920104</name>
</gene>
<keyword evidence="2" id="KW-1185">Reference proteome</keyword>
<dbReference type="OrthoDB" id="301463at2759"/>
<reference evidence="1" key="1">
    <citation type="submission" date="2021-01" db="EMBL/GenBank/DDBJ databases">
        <authorList>
            <consortium name="Genoscope - CEA"/>
            <person name="William W."/>
        </authorList>
    </citation>
    <scope>NUCLEOTIDE SEQUENCE</scope>
</reference>
<evidence type="ECO:0000313" key="2">
    <source>
        <dbReference type="Proteomes" id="UP000692954"/>
    </source>
</evidence>